<protein>
    <submittedName>
        <fullName evidence="2">Uncharacterized protein</fullName>
    </submittedName>
</protein>
<feature type="region of interest" description="Disordered" evidence="1">
    <location>
        <begin position="102"/>
        <end position="127"/>
    </location>
</feature>
<organism evidence="2">
    <name type="scientific">Ralstonia solanacearum</name>
    <name type="common">Pseudomonas solanacearum</name>
    <dbReference type="NCBI Taxonomy" id="305"/>
    <lineage>
        <taxon>Bacteria</taxon>
        <taxon>Pseudomonadati</taxon>
        <taxon>Pseudomonadota</taxon>
        <taxon>Betaproteobacteria</taxon>
        <taxon>Burkholderiales</taxon>
        <taxon>Burkholderiaceae</taxon>
        <taxon>Ralstonia</taxon>
        <taxon>Ralstonia solanacearum species complex</taxon>
    </lineage>
</organism>
<reference evidence="2" key="1">
    <citation type="submission" date="2021-10" db="EMBL/GenBank/DDBJ databases">
        <title>Complete genome sequences of five Ralstonia solancearum strains isolated from sunflower.</title>
        <authorList>
            <person name="She X."/>
            <person name="He Z."/>
        </authorList>
    </citation>
    <scope>NUCLEOTIDE SEQUENCE</scope>
    <source>
        <strain evidence="2">RS638</strain>
    </source>
</reference>
<dbReference type="EMBL" id="CP085043">
    <property type="protein sequence ID" value="UZF16158.1"/>
    <property type="molecule type" value="Genomic_DNA"/>
</dbReference>
<gene>
    <name evidence="2" type="ORF">LH706_06875</name>
</gene>
<proteinExistence type="predicted"/>
<sequence length="224" mass="24453">MSNIFLPQAKAERFAELDENRHALKPEEMKEYLNLLQENSKIFAERDGKIDTLKKQAAELKASPLELFTPADFTVESALDLMVNLQAIHHFSAEQLGVTVTKGSKGKGKGKGAGSSAQRATRPSDANPILIKIPGTPRGVDYHKGRIYEQATASLKAPYQTIAKVLTEHGKDEKSLKPFFTPEGTEYFKTEEGKAELKALLHAVANPKDPAPANPFAKQEAAAA</sequence>
<name>A0ABY6NFS1_RALSL</name>
<accession>A0ABY6NFS1</accession>
<evidence type="ECO:0000313" key="2">
    <source>
        <dbReference type="EMBL" id="UZF16158.1"/>
    </source>
</evidence>
<evidence type="ECO:0000256" key="1">
    <source>
        <dbReference type="SAM" id="MobiDB-lite"/>
    </source>
</evidence>